<sequence>MTRITLFAIRLFLRSYGCELFGNRLFFLSSSLLLRRLIGQLYRDLAHIHLAGDNIGDEPLAGFAQQFDFPACDGDGGIELGGLGVEVFDDGGLFGEGGEEAHRIGQACCG</sequence>
<accession>G2LLU7</accession>
<dbReference type="HOGENOM" id="CLU_2166499_0_0_0"/>
<organism evidence="1 2">
    <name type="scientific">Chloracidobacterium thermophilum (strain B)</name>
    <dbReference type="NCBI Taxonomy" id="981222"/>
    <lineage>
        <taxon>Bacteria</taxon>
        <taxon>Pseudomonadati</taxon>
        <taxon>Acidobacteriota</taxon>
        <taxon>Terriglobia</taxon>
        <taxon>Terriglobales</taxon>
        <taxon>Acidobacteriaceae</taxon>
        <taxon>Chloracidobacterium</taxon>
    </lineage>
</organism>
<dbReference type="Proteomes" id="UP000006791">
    <property type="component" value="Chromosome 2"/>
</dbReference>
<evidence type="ECO:0000313" key="2">
    <source>
        <dbReference type="Proteomes" id="UP000006791"/>
    </source>
</evidence>
<gene>
    <name evidence="1" type="ordered locus">Cabther_B0511</name>
</gene>
<dbReference type="EMBL" id="CP002515">
    <property type="protein sequence ID" value="AEP13509.1"/>
    <property type="molecule type" value="Genomic_DNA"/>
</dbReference>
<proteinExistence type="predicted"/>
<dbReference type="KEGG" id="ctm:Cabther_B0511"/>
<dbReference type="AlphaFoldDB" id="G2LLU7"/>
<keyword evidence="2" id="KW-1185">Reference proteome</keyword>
<evidence type="ECO:0000313" key="1">
    <source>
        <dbReference type="EMBL" id="AEP13509.1"/>
    </source>
</evidence>
<protein>
    <submittedName>
        <fullName evidence="1">Uncharacterized protein</fullName>
    </submittedName>
</protein>
<reference evidence="1 2" key="1">
    <citation type="journal article" date="2012" name="Environ. Microbiol.">
        <title>Complete genome of Candidatus Chloracidobacterium thermophilum, a chlorophyll-based photoheterotroph belonging to the phylum Acidobacteria.</title>
        <authorList>
            <person name="Garcia Costas A.M."/>
            <person name="Liu Z."/>
            <person name="Tomsho L.P."/>
            <person name="Schuster S.C."/>
            <person name="Ward D.M."/>
            <person name="Bryant D.A."/>
        </authorList>
    </citation>
    <scope>NUCLEOTIDE SEQUENCE [LARGE SCALE GENOMIC DNA]</scope>
    <source>
        <strain evidence="1 2">B</strain>
    </source>
</reference>
<name>G2LLU7_CHLTF</name>